<dbReference type="Pfam" id="PF17389">
    <property type="entry name" value="Bac_rhamnosid6H"/>
    <property type="match status" value="1"/>
</dbReference>
<gene>
    <name evidence="12" type="ORF">HNR05_002654</name>
</gene>
<dbReference type="InterPro" id="IPR035396">
    <property type="entry name" value="Bac_rhamnosid6H"/>
</dbReference>
<dbReference type="InterPro" id="IPR008928">
    <property type="entry name" value="6-hairpin_glycosidase_sf"/>
</dbReference>
<dbReference type="InterPro" id="IPR013737">
    <property type="entry name" value="Bac_rhamnosid_N"/>
</dbReference>
<keyword evidence="5" id="KW-0732">Signal</keyword>
<dbReference type="InterPro" id="IPR008902">
    <property type="entry name" value="Rhamnosid_concanavalin"/>
</dbReference>
<protein>
    <recommendedName>
        <fullName evidence="2">alpha-L-rhamnosidase</fullName>
        <ecNumber evidence="2">3.2.1.40</ecNumber>
    </recommendedName>
</protein>
<dbReference type="Gene3D" id="2.60.120.560">
    <property type="entry name" value="Exo-inulinase, domain 1"/>
    <property type="match status" value="1"/>
</dbReference>
<evidence type="ECO:0000259" key="7">
    <source>
        <dbReference type="Pfam" id="PF08531"/>
    </source>
</evidence>
<feature type="domain" description="Ig-like" evidence="9">
    <location>
        <begin position="1911"/>
        <end position="1966"/>
    </location>
</feature>
<dbReference type="PANTHER" id="PTHR33307:SF6">
    <property type="entry name" value="ALPHA-RHAMNOSIDASE (EUROFUNG)-RELATED"/>
    <property type="match status" value="1"/>
</dbReference>
<dbReference type="Pfam" id="PF05592">
    <property type="entry name" value="Bac_rhamnosid"/>
    <property type="match status" value="1"/>
</dbReference>
<evidence type="ECO:0000256" key="2">
    <source>
        <dbReference type="ARBA" id="ARBA00012652"/>
    </source>
</evidence>
<dbReference type="NCBIfam" id="NF047446">
    <property type="entry name" value="barrel_OmpL47"/>
    <property type="match status" value="3"/>
</dbReference>
<dbReference type="InterPro" id="IPR012341">
    <property type="entry name" value="6hp_glycosidase-like_sf"/>
</dbReference>
<dbReference type="InterPro" id="IPR016007">
    <property type="entry name" value="Alpha_rhamnosid"/>
</dbReference>
<dbReference type="InterPro" id="IPR022038">
    <property type="entry name" value="Ig-like_bact"/>
</dbReference>
<feature type="transmembrane region" description="Helical" evidence="4">
    <location>
        <begin position="2145"/>
        <end position="2165"/>
    </location>
</feature>
<dbReference type="GO" id="GO:0030596">
    <property type="term" value="F:alpha-L-rhamnosidase activity"/>
    <property type="evidence" value="ECO:0007669"/>
    <property type="project" value="UniProtKB-EC"/>
</dbReference>
<dbReference type="Gene3D" id="1.50.10.10">
    <property type="match status" value="1"/>
</dbReference>
<dbReference type="InterPro" id="IPR035398">
    <property type="entry name" value="Bac_rhamnosid_C"/>
</dbReference>
<dbReference type="Pfam" id="PF10633">
    <property type="entry name" value="NPCBM_assoc"/>
    <property type="match status" value="1"/>
</dbReference>
<dbReference type="InterPro" id="IPR018905">
    <property type="entry name" value="A-galactase_NEW3"/>
</dbReference>
<accession>A0A7Z0EG32</accession>
<evidence type="ECO:0000256" key="3">
    <source>
        <dbReference type="ARBA" id="ARBA00022801"/>
    </source>
</evidence>
<evidence type="ECO:0000259" key="8">
    <source>
        <dbReference type="Pfam" id="PF10633"/>
    </source>
</evidence>
<dbReference type="SUPFAM" id="SSF48208">
    <property type="entry name" value="Six-hairpin glycosidases"/>
    <property type="match status" value="1"/>
</dbReference>
<evidence type="ECO:0000313" key="13">
    <source>
        <dbReference type="Proteomes" id="UP000537260"/>
    </source>
</evidence>
<feature type="domain" description="Bacterial alpha-L-rhamnosidase N-terminal" evidence="7">
    <location>
        <begin position="347"/>
        <end position="517"/>
    </location>
</feature>
<dbReference type="InterPro" id="IPR013783">
    <property type="entry name" value="Ig-like_fold"/>
</dbReference>
<dbReference type="Gene3D" id="2.60.120.260">
    <property type="entry name" value="Galactose-binding domain-like"/>
    <property type="match status" value="2"/>
</dbReference>
<dbReference type="Pfam" id="PF17390">
    <property type="entry name" value="Bac_rhamnosid_C"/>
    <property type="match status" value="1"/>
</dbReference>
<feature type="domain" description="Alpha-L-rhamnosidase six-hairpin glycosidase" evidence="10">
    <location>
        <begin position="632"/>
        <end position="973"/>
    </location>
</feature>
<evidence type="ECO:0000259" key="6">
    <source>
        <dbReference type="Pfam" id="PF05592"/>
    </source>
</evidence>
<organism evidence="12 13">
    <name type="scientific">Glaciibacter psychrotolerans</name>
    <dbReference type="NCBI Taxonomy" id="670054"/>
    <lineage>
        <taxon>Bacteria</taxon>
        <taxon>Bacillati</taxon>
        <taxon>Actinomycetota</taxon>
        <taxon>Actinomycetes</taxon>
        <taxon>Micrococcales</taxon>
        <taxon>Microbacteriaceae</taxon>
        <taxon>Glaciibacter</taxon>
    </lineage>
</organism>
<dbReference type="InterPro" id="IPR058094">
    <property type="entry name" value="Ig-like_OmpL47-like"/>
</dbReference>
<dbReference type="EMBL" id="JACCFM010000001">
    <property type="protein sequence ID" value="NYJ20863.1"/>
    <property type="molecule type" value="Genomic_DNA"/>
</dbReference>
<evidence type="ECO:0000256" key="4">
    <source>
        <dbReference type="SAM" id="Phobius"/>
    </source>
</evidence>
<dbReference type="Gene3D" id="3.30.1920.20">
    <property type="match status" value="1"/>
</dbReference>
<keyword evidence="4" id="KW-0812">Transmembrane</keyword>
<reference evidence="12 13" key="1">
    <citation type="submission" date="2020-07" db="EMBL/GenBank/DDBJ databases">
        <title>Sequencing the genomes of 1000 actinobacteria strains.</title>
        <authorList>
            <person name="Klenk H.-P."/>
        </authorList>
    </citation>
    <scope>NUCLEOTIDE SEQUENCE [LARGE SCALE GENOMIC DNA]</scope>
    <source>
        <strain evidence="12 13">LI1</strain>
    </source>
</reference>
<comment type="catalytic activity">
    <reaction evidence="1">
        <text>Hydrolysis of terminal non-reducing alpha-L-rhamnose residues in alpha-L-rhamnosides.</text>
        <dbReference type="EC" id="3.2.1.40"/>
    </reaction>
</comment>
<evidence type="ECO:0000259" key="11">
    <source>
        <dbReference type="Pfam" id="PF17390"/>
    </source>
</evidence>
<feature type="domain" description="Alpha-galactosidase NEW3" evidence="8">
    <location>
        <begin position="1213"/>
        <end position="1289"/>
    </location>
</feature>
<feature type="domain" description="Alpha-L-rhamnosidase C-terminal" evidence="11">
    <location>
        <begin position="975"/>
        <end position="1043"/>
    </location>
</feature>
<evidence type="ECO:0000259" key="10">
    <source>
        <dbReference type="Pfam" id="PF17389"/>
    </source>
</evidence>
<keyword evidence="3" id="KW-0378">Hydrolase</keyword>
<dbReference type="EC" id="3.2.1.40" evidence="2"/>
<evidence type="ECO:0000256" key="1">
    <source>
        <dbReference type="ARBA" id="ARBA00001445"/>
    </source>
</evidence>
<proteinExistence type="predicted"/>
<dbReference type="Pfam" id="PF08531">
    <property type="entry name" value="Bac_rhamnosid_N"/>
    <property type="match status" value="1"/>
</dbReference>
<evidence type="ECO:0000256" key="5">
    <source>
        <dbReference type="SAM" id="SignalP"/>
    </source>
</evidence>
<keyword evidence="4" id="KW-1133">Transmembrane helix</keyword>
<dbReference type="Pfam" id="PF25788">
    <property type="entry name" value="Ig_Rha78A_N"/>
    <property type="match status" value="1"/>
</dbReference>
<feature type="domain" description="Alpha-L-rhamnosidase concanavalin-like" evidence="6">
    <location>
        <begin position="528"/>
        <end position="625"/>
    </location>
</feature>
<keyword evidence="4" id="KW-0472">Membrane</keyword>
<sequence length="2183" mass="227668">MGALVALVLELGLIGTAPAFAAPVAAAASDLSVSALKVNDLVNPLGMPLDAPELSWQLQSRARDVSQKAYRVRVASSATVLAAENADVWDSNKVNSDVSTGIAYDGPALDSATRYFWQVKTWGIDGSESGWSGTSWFETGLRSSELRADWIGGTSHADALAEWDDYTVTTTLENVSGAVGIFFRQSDANNGFMWQLSNSGATDTLRPHIRVNGNYQVLGDVPIPAGVLHSGGLAGAGNVVAITVAGSQITTSINGVQVDRRTDTRLPFGRVGIRTSGLENGVLTAFSVIRANGDSLVSTTFPANDRTFTGGTLLAPGSFKVGAPAGDLFLNGLDANPLFRTEFTAVKTVKSARLYASALGVYEFSLNGTRVGDDELAPGWTDYEKRVYYQSYDVSELVTSGTNAIGAMLAPGWYSGNLGWFGPDQYGTAPRLFGQLVITYTDGTTQSVTTGSDWATTAGPVLSADLLNGETYDATRFQTGWDTVGFDDSAWGAVANDGDLATAKLLPQADPPVRVTETLHAQKLTEPTPGSYVFDFGQNMVGKVEFTLDLRAGQTIRMRHAEVLHSDGTLSMENLRSAKATDYFTASVDGPVTFSPSFTFHGFRHVELTGLTVAPTTDAVRGLVMRTDNELISTFTTSDPLINQLQSNIVWGQKGNFLSIPTDTPARDERLGWTGDINVFAGTAAFNMDSETFLRKWMADMRDAQHANGAYPEVAPQFCQDAAVHSSCGAGSTGWADAGITVPWTLWNSYGDTRTIRENYDSMQAYIAYLEGISPGFIRPNAGSWGDWLNMGDNVPGNVLATAFYAHSVEMMAQMAAAIGEDADAARYRTLFDNIKTAFATKFVSADGTVSGGSQTGYSIAIMFDLVPEALRTAAGAKLAGAVAARGGHLATGFLGTPFLLPALSATGQSSVAYQLLQNRTFPSWGFQIDRGATTMWERWDSITEDGSYGDIGMNSFNHYAYGAVGNWMYTTIGGLAATSPGYQTFTVAPQQGGGLGFAKTSLDSVYGPIVSNWDARGENFALDVTVPANTTATVKIPAQALASVLENGAPAPGADGVHTAEFADGVASIEVGSGSYSFVVDETVSGLSALEQASADFGAEIAGLADAGKLTRPQETWLAAQAVQLQSAAAQASRAYLAGDTVAAATATHGGLAALASIADYLTAGRGEKTIDTDTAVVLQTSTTSLVGAFSMLSARLLGIDASVSSDADGAVAGQKIGAEVLLTNSGQNAVTAISAALTKPDGWDWQILSTQPVSTLGPSGSESLTFDATVPLDAGPVAITIAGSVSYSFAGSTATVPVSRDARLGTAVRFGTIIVDPTVAAPEQKVSVRATVVNGGDTPITGTVRADAPAGWLPARGELEVEIAAGASRDFVVNLTAPLSVSTSSVSVPLRFANGGISYATATATLGTSLPDFAPTPFDHIDLGNPVSETAHALRASTKSGTNTEAGLTRRYTDRTDPAGFFEFTADVEPGSPFTLRATETYDQAQTKEYDILVNGVVVKRRLNRSTGAGAVTFDLRVNDPALSASGTVTVRFQNVAGPNYDPSIADVWTESAYDHVDLGNDASEKAHSLVASAQSGTNVEAGLTRRYANRADPAGFFEFAVAVAPGEPFLVRSIETYDRGQTKEYSVFANGVLVHSRVNVHTGGLGTESYQFLVDDPAISATGQVILRFANDESGRNYDPSIADVWVTAPGADVTAPVVTADVVALAGVGSNGWLRGPARVTLTGHDDRAGALAIEQRIGDGPWASYGEPILVEQSGRSEIAFRGTDAAGLIGETQTVRVLIDSDAPVTTATVSPEGGAGTTTEPVSVALAARDQTSGIARTQYRLDGGRWADVAGSAVTVATEGEHTLTFRSTDIAGNREAEQTIPITIALPEFVDTVKPTVAVQISNAGNTGWYRAGATAVVIAEDADSGVASIEYSLNGGAWLAFADGIPLPDGSYTLRYRATDAAGNQSEVGSRQVRVDGGVPQLWGTIAADGRVTVVASDTLSGVDQIDYSSDGGKSWRNGLSAVIETVSAASTVQVRATDRAGNTAPILSLTRDLARNRLNVAPGDQLLVESSGFNAGQNVRVELHSDPILLATATADARGVISARGTVPNGVTAGSHEIVLVPTIQADPGNGTSPGGGTVTVPLDVLAETGANPVPLALLALVLLAAGASAAFFIRRRRSGASDTSSSHATHS</sequence>
<dbReference type="Gene3D" id="2.60.420.10">
    <property type="entry name" value="Maltose phosphorylase, domain 3"/>
    <property type="match status" value="1"/>
</dbReference>
<dbReference type="GO" id="GO:0005975">
    <property type="term" value="P:carbohydrate metabolic process"/>
    <property type="evidence" value="ECO:0007669"/>
    <property type="project" value="InterPro"/>
</dbReference>
<dbReference type="Pfam" id="PF12245">
    <property type="entry name" value="Big_3_2"/>
    <property type="match status" value="1"/>
</dbReference>
<feature type="signal peptide" evidence="5">
    <location>
        <begin position="1"/>
        <end position="21"/>
    </location>
</feature>
<dbReference type="PANTHER" id="PTHR33307">
    <property type="entry name" value="ALPHA-RHAMNOSIDASE (EUROFUNG)"/>
    <property type="match status" value="1"/>
</dbReference>
<name>A0A7Z0EG32_9MICO</name>
<feature type="chain" id="PRO_5030833144" description="alpha-L-rhamnosidase" evidence="5">
    <location>
        <begin position="22"/>
        <end position="2183"/>
    </location>
</feature>
<evidence type="ECO:0000313" key="12">
    <source>
        <dbReference type="EMBL" id="NYJ20863.1"/>
    </source>
</evidence>
<evidence type="ECO:0000259" key="9">
    <source>
        <dbReference type="Pfam" id="PF12245"/>
    </source>
</evidence>
<comment type="caution">
    <text evidence="12">The sequence shown here is derived from an EMBL/GenBank/DDBJ whole genome shotgun (WGS) entry which is preliminary data.</text>
</comment>
<dbReference type="Proteomes" id="UP000537260">
    <property type="component" value="Unassembled WGS sequence"/>
</dbReference>
<keyword evidence="13" id="KW-1185">Reference proteome</keyword>
<dbReference type="Gene3D" id="2.60.40.10">
    <property type="entry name" value="Immunoglobulins"/>
    <property type="match status" value="2"/>
</dbReference>